<dbReference type="EMBL" id="JACATN010000003">
    <property type="protein sequence ID" value="MBT2161794.1"/>
    <property type="molecule type" value="Genomic_DNA"/>
</dbReference>
<evidence type="ECO:0000313" key="2">
    <source>
        <dbReference type="Proteomes" id="UP000740413"/>
    </source>
</evidence>
<reference evidence="2" key="2">
    <citation type="submission" date="2023-07" db="EMBL/GenBank/DDBJ databases">
        <title>Zobellia barbeyronii sp. nov., a new marine flavobacterium, isolated from green and red algae.</title>
        <authorList>
            <person name="Nedashkovskaya O.I."/>
            <person name="Otstavnykh N."/>
            <person name="Zhukova N."/>
            <person name="Guzev K."/>
            <person name="Chausova V."/>
            <person name="Tekutyeva L."/>
            <person name="Mikhailov V."/>
            <person name="Isaeva M."/>
        </authorList>
    </citation>
    <scope>NUCLEOTIDE SEQUENCE [LARGE SCALE GENOMIC DNA]</scope>
    <source>
        <strain evidence="2">KMM 6746</strain>
    </source>
</reference>
<sequence length="1841" mass="196149">MLLLSTAGLKAQNIVVNPSTDVPTEVVACGDSSTFQFRLYGTTGADEQVSVQLPTQSEFVALVSPVAGVSVDATNPNNPIFTIAAPLIGTISFIDITYTVQTGCSTMIDPEIEHTLISNPSISTTVDYPSVLYSSLEVDNAITPLSGSLRVKETQDFTFTIGNDPVNSNAYSNNVVAYIVHSDNISISYGGTGNFSLGIPVGGMVTDTLELNAVEISAIGDNDSRFEQSENISITVTAKLLNCPSGAGETITYQAAYGGCITGANACESGNTSTSGIALASGAPDLYTRVVKRAWPGLTTTDTAEFLLRNDGTGAGDIYNLTLDLGFSNGGATYIPADYNIYTWSNFNVDGTSFANQGTEGSLADFQLTTDPDGVGVGLEDLDGDGFFDDLPVGNSLVLEAELAYNYLLDSNNDTACDRMNAGYSMVRWAYEYTDQCGSSISLNVPNNGLNTWRPWSFYNTQSIATNINSSSGSANFGPGDTFDFFISTSSSQTPTTTSIPGMHWEVHYTLPPGIIPNGNGVWQSEPFDLLSFNAATGVAIYSSISAPTYGYLISRNPKIPLMVDPTCSGSFAGGISYEYHLKGDSTYEPIHICEDGPTFTVTCPSGGPSVCVSNFSLDRTTLGYTDMTESTPIPASTSGLRLDHVLEGDMVRWHVEIDVNETNLTSAKALLEYDANNWFGTQSDGGIKAIQVEYLPSGGGASSVSNNLGQYSYVQNNGGKSNHSVDVLGGDFSTITPGLGDRYIIDVDLKVSENSSISNTRYMPMTGILVSSPVTSAANPTEHTCNFLTEEFGVLAYKDVPTTQVVQQSLTIDGCNEFGMGIRFHHATYSILGDLFPNEFRNFAIPKVVDILVPVGVDYVPGTSSYRGYGEFLHDITDPVITYNAEPGFHRYSWTNDGSWSKEKASVSYAIKDVNFNVVANCTIEDWSFSDERLGIIVLPSTEFEIFRNVSLPGRSINMGRSTNVRNTQYLPLSYTVSSPTPTISTNTQNAEWVVDINNTTSGGASLQNTWIAIEITNNNIVPTLWDNTTEIPLIGYGTGKYWAQVGDISSAGKQLEIRSDDFTVCGTDSFDIRVGQNCSQYPTDPDTGYPLGSSGSNYNCSEEVIQLSLSTQDPSINVTTALGVPPATYDFCDVVPYSIDVNNAANGFAYALAADIKLPVGMVLDNTSGVLTYDSVDYAIDSGLILFNAGTNTYSIDISAIVGSPISGTNGLPGVSVPEPNEFKVNFELSFTCDYVSGSKIITQINAESGCQQAIDPNDGQSEIKTNPVNVTQVPSNIDYDISVTSDDNAIQACNETEGISVEITNQGIESDGDIEFVVATIDDAFNYVAGSYVAGTNGPSAGPTVSTDPVAGTRILKWQIPDGVGVTSLIAFDFEIEVVSPEDVSCQNYDLNVATRIEQSIDCSGSGGPSCPVVQSVTAQTDETISVEKSTLVINSTSTTATVSGNDQNVSANFSIENTSGTMMPTGTIVSAYYDADTNGVFSAGDVLIGTKTMTVQIPATSTVNGSIDFTTSPNRVCNIVLVIESSNNSCACANSEAEMISPTSLSGLAGSNVTVCEVSDSIIIGQTSNPNYSYVWSGATAVETAYLDNIGAAQPTFTYSGADITIITDLIYTVTVTLPNGCTMSDDVRVKVYPSPNPTVNVTSSSCDLDNGEISFTYPDNLNRSSIEFSLDNQASYESLVPDNSGSVTYSNLASGTYHLWARWGNNQCPVDLGEHIISDIPESTIDMQPVTQSVFVNDNAVFTVNTTNADTFQWQVSTDGGVTFNDISNGPDYTGTQTETLNVIGVDLTQNNFQYRVLVSSTLTTCAAQVSNAALLTIKVKSVITNRRITVRVKKN</sequence>
<accession>A0ABS5WEH0</accession>
<dbReference type="RefSeq" id="WP_214611914.1">
    <property type="nucleotide sequence ID" value="NZ_JACATN010000003.1"/>
</dbReference>
<dbReference type="Proteomes" id="UP000740413">
    <property type="component" value="Unassembled WGS sequence"/>
</dbReference>
<keyword evidence="2" id="KW-1185">Reference proteome</keyword>
<name>A0ABS5WEH0_9FLAO</name>
<evidence type="ECO:0000313" key="1">
    <source>
        <dbReference type="EMBL" id="MBT2161794.1"/>
    </source>
</evidence>
<proteinExistence type="predicted"/>
<gene>
    <name evidence="1" type="ORF">HW347_10985</name>
</gene>
<protein>
    <submittedName>
        <fullName evidence="1">Uncharacterized protein</fullName>
    </submittedName>
</protein>
<reference evidence="1 2" key="1">
    <citation type="submission" date="2020-06" db="EMBL/GenBank/DDBJ databases">
        <authorList>
            <person name="Isaeva M.P."/>
            <person name="Chernysheva N.Y."/>
        </authorList>
    </citation>
    <scope>NUCLEOTIDE SEQUENCE [LARGE SCALE GENOMIC DNA]</scope>
    <source>
        <strain evidence="1 2">KMM 6746</strain>
    </source>
</reference>
<comment type="caution">
    <text evidence="1">The sequence shown here is derived from an EMBL/GenBank/DDBJ whole genome shotgun (WGS) entry which is preliminary data.</text>
</comment>
<organism evidence="1 2">
    <name type="scientific">Zobellia barbeyronii</name>
    <dbReference type="NCBI Taxonomy" id="2748009"/>
    <lineage>
        <taxon>Bacteria</taxon>
        <taxon>Pseudomonadati</taxon>
        <taxon>Bacteroidota</taxon>
        <taxon>Flavobacteriia</taxon>
        <taxon>Flavobacteriales</taxon>
        <taxon>Flavobacteriaceae</taxon>
        <taxon>Zobellia</taxon>
    </lineage>
</organism>